<comment type="caution">
    <text evidence="2">The sequence shown here is derived from an EMBL/GenBank/DDBJ whole genome shotgun (WGS) entry which is preliminary data.</text>
</comment>
<dbReference type="EMBL" id="JACGCI010000005">
    <property type="protein sequence ID" value="KAF6763777.1"/>
    <property type="molecule type" value="Genomic_DNA"/>
</dbReference>
<name>A0A8H6IG82_9AGAR</name>
<feature type="compositionally biased region" description="Pro residues" evidence="1">
    <location>
        <begin position="10"/>
        <end position="20"/>
    </location>
</feature>
<proteinExistence type="predicted"/>
<dbReference type="AlphaFoldDB" id="A0A8H6IG82"/>
<feature type="region of interest" description="Disordered" evidence="1">
    <location>
        <begin position="1"/>
        <end position="24"/>
    </location>
</feature>
<dbReference type="OrthoDB" id="2823912at2759"/>
<organism evidence="2 3">
    <name type="scientific">Ephemerocybe angulata</name>
    <dbReference type="NCBI Taxonomy" id="980116"/>
    <lineage>
        <taxon>Eukaryota</taxon>
        <taxon>Fungi</taxon>
        <taxon>Dikarya</taxon>
        <taxon>Basidiomycota</taxon>
        <taxon>Agaricomycotina</taxon>
        <taxon>Agaricomycetes</taxon>
        <taxon>Agaricomycetidae</taxon>
        <taxon>Agaricales</taxon>
        <taxon>Agaricineae</taxon>
        <taxon>Psathyrellaceae</taxon>
        <taxon>Ephemerocybe</taxon>
    </lineage>
</organism>
<accession>A0A8H6IG82</accession>
<evidence type="ECO:0000313" key="2">
    <source>
        <dbReference type="EMBL" id="KAF6763777.1"/>
    </source>
</evidence>
<dbReference type="Proteomes" id="UP000521943">
    <property type="component" value="Unassembled WGS sequence"/>
</dbReference>
<evidence type="ECO:0000313" key="3">
    <source>
        <dbReference type="Proteomes" id="UP000521943"/>
    </source>
</evidence>
<reference evidence="2 3" key="1">
    <citation type="submission" date="2020-07" db="EMBL/GenBank/DDBJ databases">
        <title>Comparative genomics of pyrophilous fungi reveals a link between fire events and developmental genes.</title>
        <authorList>
            <consortium name="DOE Joint Genome Institute"/>
            <person name="Steindorff A.S."/>
            <person name="Carver A."/>
            <person name="Calhoun S."/>
            <person name="Stillman K."/>
            <person name="Liu H."/>
            <person name="Lipzen A."/>
            <person name="Pangilinan J."/>
            <person name="Labutti K."/>
            <person name="Bruns T.D."/>
            <person name="Grigoriev I.V."/>
        </authorList>
    </citation>
    <scope>NUCLEOTIDE SEQUENCE [LARGE SCALE GENOMIC DNA]</scope>
    <source>
        <strain evidence="2 3">CBS 144469</strain>
    </source>
</reference>
<protein>
    <submittedName>
        <fullName evidence="2">Uncharacterized protein</fullName>
    </submittedName>
</protein>
<gene>
    <name evidence="2" type="ORF">DFP72DRAFT_873361</name>
</gene>
<sequence length="792" mass="90293">MADVQVALPIPIPTPSPPSLEPDIDARNDMILVEPTVQEASQSPITVVPPPVEPENAVRTVAERPSATPSDESAVPEQDMDDALPAPEDVPRDQEPVVLPQVGASLCETRVKTDSDSTADAVTTETTETLGEWGHDGVWTPLWAPDTTGATDWDPPARVEHVDMDLPFSAEEDIDVGSPFTGLYVMYEPAPLMLCKTVIKGNFASFFQQRCGHEFYRNYVRGNTIRKLRTAPDTIRKLACNLNGIFELPTELLYDAFRKLILSKRSEHVWKSAYDNYSELHPPPDQVSPPKWTAMMFDDARCDFCGNPGALLDFAMEEHYCDSCIPKYLVEQHDMHSYITENYPPRILDLPVPTPPRNVQARLAGGKYQTYYESENNAKYRKKEVMAMIETLQTWYMTIDEGMIPDAGEKFKQWRKALAKKITGINEYAQYFNNWATTFYYNLCTEISQAQRELADACMKKFIKFGFDERDTDAASSDISRMTPKRRTVVDQFYLDYKRTLKPEEWAFLPPSDPAKERLPTLISDWLFNRQKELYENLPGVTMPQEEVEFTEAELEGLRGRHSGLAVIGWDSACVHMCGSYSHYFHMGWEFCSVGYAAAASLVRQLGLDPDTATPEEVDATHKKVQGRKAYTWRECVMHAVEKEEDHTHAIPAWMLMSKEATSFVRAHEIPYPCPQRLNWSCNHCSEHVEAGLALKAAKAHVKEAHSIENPVVDVDVIYMKNRYERKHYGRRRPIFHYGIEPTCNLHCKLCREGKVQRMWTIQALVPHLFHMHGISMPQSKRDYTKIEIMAT</sequence>
<keyword evidence="3" id="KW-1185">Reference proteome</keyword>
<evidence type="ECO:0000256" key="1">
    <source>
        <dbReference type="SAM" id="MobiDB-lite"/>
    </source>
</evidence>
<feature type="region of interest" description="Disordered" evidence="1">
    <location>
        <begin position="59"/>
        <end position="93"/>
    </location>
</feature>